<sequence length="312" mass="35127">MKIPYKQEPLNQFIYTDKKNHVSLYIKREDLIHPTVSGNKLRKLNYNLAYAEEKNFSTLLTFGGAFSNHIAATAEAAKRCGFKSVGIIRGEELGNNIAKTFQNNHTLKQAHENGMELRFISRAAYRGKETQEFLDNINAKYPNAYILPEGGTNALAIKGCEEILTKEDYIFDYVTCASGTGGTVAGIINSAQKHQQVLAFSALKGDFLQREIEKFTHSKRWKLMTSYHFGGYAKVPVKLVDFINDFKRDYGILLDPIYTGKMLYGIIDLIKNEYFAPHSKILAIHTGGIQGIHSINTRLKAGGRTLINTNYE</sequence>
<evidence type="ECO:0000313" key="6">
    <source>
        <dbReference type="Proteomes" id="UP001500507"/>
    </source>
</evidence>
<dbReference type="Pfam" id="PF00291">
    <property type="entry name" value="PALP"/>
    <property type="match status" value="1"/>
</dbReference>
<comment type="caution">
    <text evidence="5">The sequence shown here is derived from an EMBL/GenBank/DDBJ whole genome shotgun (WGS) entry which is preliminary data.</text>
</comment>
<evidence type="ECO:0000259" key="4">
    <source>
        <dbReference type="Pfam" id="PF00291"/>
    </source>
</evidence>
<dbReference type="PANTHER" id="PTHR43780">
    <property type="entry name" value="1-AMINOCYCLOPROPANE-1-CARBOXYLATE DEAMINASE-RELATED"/>
    <property type="match status" value="1"/>
</dbReference>
<dbReference type="EMBL" id="BAAAFG010000002">
    <property type="protein sequence ID" value="GAA0871372.1"/>
    <property type="molecule type" value="Genomic_DNA"/>
</dbReference>
<dbReference type="Proteomes" id="UP001500507">
    <property type="component" value="Unassembled WGS sequence"/>
</dbReference>
<gene>
    <name evidence="5" type="ORF">GCM10009117_05180</name>
</gene>
<dbReference type="InterPro" id="IPR036052">
    <property type="entry name" value="TrpB-like_PALP_sf"/>
</dbReference>
<evidence type="ECO:0000313" key="5">
    <source>
        <dbReference type="EMBL" id="GAA0871372.1"/>
    </source>
</evidence>
<dbReference type="PANTHER" id="PTHR43780:SF2">
    <property type="entry name" value="1-AMINOCYCLOPROPANE-1-CARBOXYLATE DEAMINASE-RELATED"/>
    <property type="match status" value="1"/>
</dbReference>
<comment type="similarity">
    <text evidence="2">Belongs to the ACC deaminase/D-cysteine desulfhydrase family.</text>
</comment>
<evidence type="ECO:0000256" key="2">
    <source>
        <dbReference type="ARBA" id="ARBA00008639"/>
    </source>
</evidence>
<protein>
    <submittedName>
        <fullName evidence="5">Pyridoxal-phosphate dependent enzyme</fullName>
    </submittedName>
</protein>
<dbReference type="RefSeq" id="WP_343763467.1">
    <property type="nucleotide sequence ID" value="NZ_BAAAFG010000002.1"/>
</dbReference>
<evidence type="ECO:0000256" key="1">
    <source>
        <dbReference type="ARBA" id="ARBA00001933"/>
    </source>
</evidence>
<comment type="cofactor">
    <cofactor evidence="1">
        <name>pyridoxal 5'-phosphate</name>
        <dbReference type="ChEBI" id="CHEBI:597326"/>
    </cofactor>
</comment>
<proteinExistence type="inferred from homology"/>
<dbReference type="SUPFAM" id="SSF53686">
    <property type="entry name" value="Tryptophan synthase beta subunit-like PLP-dependent enzymes"/>
    <property type="match status" value="1"/>
</dbReference>
<dbReference type="InterPro" id="IPR027278">
    <property type="entry name" value="ACCD_DCysDesulf"/>
</dbReference>
<dbReference type="Gene3D" id="3.40.50.1100">
    <property type="match status" value="2"/>
</dbReference>
<keyword evidence="3" id="KW-0663">Pyridoxal phosphate</keyword>
<evidence type="ECO:0000256" key="3">
    <source>
        <dbReference type="ARBA" id="ARBA00022898"/>
    </source>
</evidence>
<feature type="domain" description="Tryptophan synthase beta chain-like PALP" evidence="4">
    <location>
        <begin position="9"/>
        <end position="287"/>
    </location>
</feature>
<dbReference type="PIRSF" id="PIRSF006278">
    <property type="entry name" value="ACCD_DCysDesulf"/>
    <property type="match status" value="1"/>
</dbReference>
<name>A0ABP3XSY7_9FLAO</name>
<accession>A0ABP3XSY7</accession>
<dbReference type="InterPro" id="IPR001926">
    <property type="entry name" value="TrpB-like_PALP"/>
</dbReference>
<organism evidence="5 6">
    <name type="scientific">Gangjinia marincola</name>
    <dbReference type="NCBI Taxonomy" id="578463"/>
    <lineage>
        <taxon>Bacteria</taxon>
        <taxon>Pseudomonadati</taxon>
        <taxon>Bacteroidota</taxon>
        <taxon>Flavobacteriia</taxon>
        <taxon>Flavobacteriales</taxon>
        <taxon>Flavobacteriaceae</taxon>
        <taxon>Gangjinia</taxon>
    </lineage>
</organism>
<keyword evidence="6" id="KW-1185">Reference proteome</keyword>
<reference evidence="6" key="1">
    <citation type="journal article" date="2019" name="Int. J. Syst. Evol. Microbiol.">
        <title>The Global Catalogue of Microorganisms (GCM) 10K type strain sequencing project: providing services to taxonomists for standard genome sequencing and annotation.</title>
        <authorList>
            <consortium name="The Broad Institute Genomics Platform"/>
            <consortium name="The Broad Institute Genome Sequencing Center for Infectious Disease"/>
            <person name="Wu L."/>
            <person name="Ma J."/>
        </authorList>
    </citation>
    <scope>NUCLEOTIDE SEQUENCE [LARGE SCALE GENOMIC DNA]</scope>
    <source>
        <strain evidence="6">JCM 16082</strain>
    </source>
</reference>